<dbReference type="Proteomes" id="UP000305654">
    <property type="component" value="Unassembled WGS sequence"/>
</dbReference>
<dbReference type="AlphaFoldDB" id="A0A5R9J2F5"/>
<name>A0A5R9J2F5_9PROT</name>
<proteinExistence type="predicted"/>
<protein>
    <submittedName>
        <fullName evidence="1">Uncharacterized protein</fullName>
    </submittedName>
</protein>
<evidence type="ECO:0000313" key="1">
    <source>
        <dbReference type="EMBL" id="TLU71149.1"/>
    </source>
</evidence>
<keyword evidence="2" id="KW-1185">Reference proteome</keyword>
<sequence>MNDADLITPAALVDMSVDAIAKLVERADGLAPGNADAQAITVYIAMRFCLDRLYIQHRHSGIKLAVDRLAATGSAYVR</sequence>
<comment type="caution">
    <text evidence="1">The sequence shown here is derived from an EMBL/GenBank/DDBJ whole genome shotgun (WGS) entry which is preliminary data.</text>
</comment>
<reference evidence="1 2" key="1">
    <citation type="submission" date="2019-05" db="EMBL/GenBank/DDBJ databases">
        <authorList>
            <person name="Pankratov T."/>
            <person name="Grouzdev D."/>
        </authorList>
    </citation>
    <scope>NUCLEOTIDE SEQUENCE [LARGE SCALE GENOMIC DNA]</scope>
    <source>
        <strain evidence="1 2">KEBCLARHB70R</strain>
    </source>
</reference>
<organism evidence="1 2">
    <name type="scientific">Lichenicoccus roseus</name>
    <dbReference type="NCBI Taxonomy" id="2683649"/>
    <lineage>
        <taxon>Bacteria</taxon>
        <taxon>Pseudomonadati</taxon>
        <taxon>Pseudomonadota</taxon>
        <taxon>Alphaproteobacteria</taxon>
        <taxon>Acetobacterales</taxon>
        <taxon>Acetobacteraceae</taxon>
        <taxon>Lichenicoccus</taxon>
    </lineage>
</organism>
<evidence type="ECO:0000313" key="2">
    <source>
        <dbReference type="Proteomes" id="UP000305654"/>
    </source>
</evidence>
<dbReference type="EMBL" id="VCDI01000008">
    <property type="protein sequence ID" value="TLU71149.1"/>
    <property type="molecule type" value="Genomic_DNA"/>
</dbReference>
<accession>A0A5R9J2F5</accession>
<dbReference type="RefSeq" id="WP_138327506.1">
    <property type="nucleotide sequence ID" value="NZ_VCDI01000008.1"/>
</dbReference>
<gene>
    <name evidence="1" type="ORF">FE263_18440</name>
</gene>